<gene>
    <name evidence="9" type="ORF">FGG12_09090</name>
    <name evidence="10" type="ORF">M5D45_03020</name>
</gene>
<evidence type="ECO:0000256" key="1">
    <source>
        <dbReference type="ARBA" id="ARBA00004651"/>
    </source>
</evidence>
<evidence type="ECO:0000313" key="10">
    <source>
        <dbReference type="EMBL" id="URF04836.1"/>
    </source>
</evidence>
<evidence type="ECO:0000256" key="7">
    <source>
        <dbReference type="RuleBase" id="RU365041"/>
    </source>
</evidence>
<feature type="transmembrane region" description="Helical" evidence="7">
    <location>
        <begin position="57"/>
        <end position="76"/>
    </location>
</feature>
<feature type="transmembrane region" description="Helical" evidence="7">
    <location>
        <begin position="28"/>
        <end position="45"/>
    </location>
</feature>
<sequence>MDGIWGEVYSTLRSEFADIPDVAELTRILTRLTLAIVLGGLIGFEREAAGKAAGLRTHMLVALGSALFVLVPLMAGMEVADMSRVLQGVASGIGFLGAGAIIKLNSEENIQGLTTAASIWTVAAIGVACGLGRESTAVVGTLFGLVILQVLYRLKK</sequence>
<dbReference type="EMBL" id="CP097330">
    <property type="protein sequence ID" value="URF04836.1"/>
    <property type="molecule type" value="Genomic_DNA"/>
</dbReference>
<comment type="similarity">
    <text evidence="2 7">Belongs to the MgtC/SapB family.</text>
</comment>
<evidence type="ECO:0000313" key="12">
    <source>
        <dbReference type="Proteomes" id="UP001056132"/>
    </source>
</evidence>
<dbReference type="GO" id="GO:0005886">
    <property type="term" value="C:plasma membrane"/>
    <property type="evidence" value="ECO:0007669"/>
    <property type="project" value="UniProtKB-SubCell"/>
</dbReference>
<keyword evidence="4 7" id="KW-0812">Transmembrane</keyword>
<keyword evidence="5 7" id="KW-1133">Transmembrane helix</keyword>
<dbReference type="Proteomes" id="UP001056132">
    <property type="component" value="Chromosome 1"/>
</dbReference>
<dbReference type="PRINTS" id="PR01837">
    <property type="entry name" value="MGTCSAPBPROT"/>
</dbReference>
<accession>A0AAE9I6E4</accession>
<evidence type="ECO:0000313" key="9">
    <source>
        <dbReference type="EMBL" id="TSP13052.1"/>
    </source>
</evidence>
<dbReference type="InterPro" id="IPR003416">
    <property type="entry name" value="MgtC/SapB/SrpB/YhiD_fam"/>
</dbReference>
<feature type="domain" description="MgtC/SapB/SrpB/YhiD N-terminal" evidence="8">
    <location>
        <begin position="32"/>
        <end position="155"/>
    </location>
</feature>
<dbReference type="Proteomes" id="UP000318943">
    <property type="component" value="Unassembled WGS sequence"/>
</dbReference>
<evidence type="ECO:0000256" key="3">
    <source>
        <dbReference type="ARBA" id="ARBA00022475"/>
    </source>
</evidence>
<name>A0AAE9I6E4_9BURK</name>
<dbReference type="PANTHER" id="PTHR33778">
    <property type="entry name" value="PROTEIN MGTC"/>
    <property type="match status" value="1"/>
</dbReference>
<protein>
    <recommendedName>
        <fullName evidence="7">Protein MgtC</fullName>
    </recommendedName>
</protein>
<dbReference type="Pfam" id="PF02308">
    <property type="entry name" value="MgtC"/>
    <property type="match status" value="1"/>
</dbReference>
<dbReference type="KEGG" id="ccam:M5D45_03020"/>
<keyword evidence="7" id="KW-0997">Cell inner membrane</keyword>
<dbReference type="AlphaFoldDB" id="A0AAE9I6E4"/>
<keyword evidence="3" id="KW-1003">Cell membrane</keyword>
<dbReference type="EMBL" id="VCIZ01000004">
    <property type="protein sequence ID" value="TSP13052.1"/>
    <property type="molecule type" value="Genomic_DNA"/>
</dbReference>
<organism evidence="10 12">
    <name type="scientific">Cupriavidus campinensis</name>
    <dbReference type="NCBI Taxonomy" id="151783"/>
    <lineage>
        <taxon>Bacteria</taxon>
        <taxon>Pseudomonadati</taxon>
        <taxon>Pseudomonadota</taxon>
        <taxon>Betaproteobacteria</taxon>
        <taxon>Burkholderiales</taxon>
        <taxon>Burkholderiaceae</taxon>
        <taxon>Cupriavidus</taxon>
    </lineage>
</organism>
<evidence type="ECO:0000259" key="8">
    <source>
        <dbReference type="Pfam" id="PF02308"/>
    </source>
</evidence>
<proteinExistence type="inferred from homology"/>
<dbReference type="PANTHER" id="PTHR33778:SF1">
    <property type="entry name" value="MAGNESIUM TRANSPORTER YHID-RELATED"/>
    <property type="match status" value="1"/>
</dbReference>
<evidence type="ECO:0000256" key="2">
    <source>
        <dbReference type="ARBA" id="ARBA00009298"/>
    </source>
</evidence>
<dbReference type="InterPro" id="IPR049177">
    <property type="entry name" value="MgtC_SapB_SrpB_YhiD_N"/>
</dbReference>
<keyword evidence="6 7" id="KW-0472">Membrane</keyword>
<comment type="subcellular location">
    <subcellularLocation>
        <location evidence="7">Cell inner membrane</location>
        <topology evidence="7">Multi-pass membrane protein</topology>
    </subcellularLocation>
    <subcellularLocation>
        <location evidence="1">Cell membrane</location>
        <topology evidence="1">Multi-pass membrane protein</topology>
    </subcellularLocation>
</comment>
<evidence type="ECO:0000256" key="4">
    <source>
        <dbReference type="ARBA" id="ARBA00022692"/>
    </source>
</evidence>
<evidence type="ECO:0000256" key="6">
    <source>
        <dbReference type="ARBA" id="ARBA00023136"/>
    </source>
</evidence>
<reference evidence="10" key="3">
    <citation type="submission" date="2022-05" db="EMBL/GenBank/DDBJ databases">
        <authorList>
            <person name="Kunte H.-J."/>
        </authorList>
    </citation>
    <scope>NUCLEOTIDE SEQUENCE</scope>
    <source>
        <strain evidence="10">G5</strain>
    </source>
</reference>
<feature type="transmembrane region" description="Helical" evidence="7">
    <location>
        <begin position="137"/>
        <end position="154"/>
    </location>
</feature>
<evidence type="ECO:0000256" key="5">
    <source>
        <dbReference type="ARBA" id="ARBA00022989"/>
    </source>
</evidence>
<reference evidence="9 11" key="1">
    <citation type="submission" date="2019-05" db="EMBL/GenBank/DDBJ databases">
        <title>Whole genome sequence analysis of Cupriavidus campinensis S14E4C strain.</title>
        <authorList>
            <person name="Abbaszade G."/>
            <person name="Szabo A."/>
            <person name="Toumi M."/>
            <person name="Toth E."/>
        </authorList>
    </citation>
    <scope>NUCLEOTIDE SEQUENCE [LARGE SCALE GENOMIC DNA]</scope>
    <source>
        <strain evidence="9 11">S14E4C</strain>
    </source>
</reference>
<feature type="transmembrane region" description="Helical" evidence="7">
    <location>
        <begin position="82"/>
        <end position="101"/>
    </location>
</feature>
<evidence type="ECO:0000313" key="11">
    <source>
        <dbReference type="Proteomes" id="UP000318943"/>
    </source>
</evidence>
<reference evidence="10" key="2">
    <citation type="journal article" date="2022" name="Microbiol. Resour. Announc.">
        <title>Genome Sequence of Cupriavidus campinensis Strain G5, a Member of a Bacterial Consortium Capable of Polyethylene Degradation.</title>
        <authorList>
            <person name="Schneider B."/>
            <person name="Pfeiffer F."/>
            <person name="Dyall-Smith M."/>
            <person name="Kunte H.J."/>
        </authorList>
    </citation>
    <scope>NUCLEOTIDE SEQUENCE</scope>
    <source>
        <strain evidence="10">G5</strain>
    </source>
</reference>
<dbReference type="RefSeq" id="WP_092298156.1">
    <property type="nucleotide sequence ID" value="NZ_CP097330.1"/>
</dbReference>
<feature type="transmembrane region" description="Helical" evidence="7">
    <location>
        <begin position="113"/>
        <end position="131"/>
    </location>
</feature>
<keyword evidence="11" id="KW-1185">Reference proteome</keyword>